<accession>A0A2T2YGK8</accession>
<keyword evidence="2" id="KW-1185">Reference proteome</keyword>
<sequence>MTGKKPVTYLFKSLRYKCTQPVWQLQFCQAGDFRYNYEMVFLKLIPVEVKSTFCHFVLLSGFYKIKLKNKTLRKGSS</sequence>
<evidence type="ECO:0000313" key="2">
    <source>
        <dbReference type="Proteomes" id="UP000240357"/>
    </source>
</evidence>
<proteinExistence type="predicted"/>
<reference evidence="1 2" key="1">
    <citation type="submission" date="2018-03" db="EMBL/GenBank/DDBJ databases">
        <title>Adhaeribacter sp. HMF7605 Genome sequencing and assembly.</title>
        <authorList>
            <person name="Kang H."/>
            <person name="Kang J."/>
            <person name="Cha I."/>
            <person name="Kim H."/>
            <person name="Joh K."/>
        </authorList>
    </citation>
    <scope>NUCLEOTIDE SEQUENCE [LARGE SCALE GENOMIC DNA]</scope>
    <source>
        <strain evidence="1 2">HMF7605</strain>
    </source>
</reference>
<dbReference type="Proteomes" id="UP000240357">
    <property type="component" value="Unassembled WGS sequence"/>
</dbReference>
<dbReference type="AlphaFoldDB" id="A0A2T2YGK8"/>
<dbReference type="EMBL" id="PYFT01000001">
    <property type="protein sequence ID" value="PSR54630.1"/>
    <property type="molecule type" value="Genomic_DNA"/>
</dbReference>
<organism evidence="1 2">
    <name type="scientific">Adhaeribacter arboris</name>
    <dbReference type="NCBI Taxonomy" id="2072846"/>
    <lineage>
        <taxon>Bacteria</taxon>
        <taxon>Pseudomonadati</taxon>
        <taxon>Bacteroidota</taxon>
        <taxon>Cytophagia</taxon>
        <taxon>Cytophagales</taxon>
        <taxon>Hymenobacteraceae</taxon>
        <taxon>Adhaeribacter</taxon>
    </lineage>
</organism>
<comment type="caution">
    <text evidence="1">The sequence shown here is derived from an EMBL/GenBank/DDBJ whole genome shotgun (WGS) entry which is preliminary data.</text>
</comment>
<protein>
    <submittedName>
        <fullName evidence="1">Uncharacterized protein</fullName>
    </submittedName>
</protein>
<gene>
    <name evidence="1" type="ORF">AHMF7605_14495</name>
</gene>
<name>A0A2T2YGK8_9BACT</name>
<evidence type="ECO:0000313" key="1">
    <source>
        <dbReference type="EMBL" id="PSR54630.1"/>
    </source>
</evidence>